<dbReference type="EMBL" id="LIZX01000278">
    <property type="protein sequence ID" value="KPJ62258.1"/>
    <property type="molecule type" value="Genomic_DNA"/>
</dbReference>
<organism evidence="3 4">
    <name type="scientific">candidate division WOR-1 bacterium DG_54_3</name>
    <dbReference type="NCBI Taxonomy" id="1703775"/>
    <lineage>
        <taxon>Bacteria</taxon>
        <taxon>Bacillati</taxon>
        <taxon>Saganbacteria</taxon>
    </lineage>
</organism>
<keyword evidence="1" id="KW-0378">Hydrolase</keyword>
<keyword evidence="2" id="KW-0732">Signal</keyword>
<accession>A0A0S7XIF3</accession>
<gene>
    <name evidence="3" type="ORF">AMJ44_15900</name>
</gene>
<dbReference type="PANTHER" id="PTHR12994:SF17">
    <property type="entry name" value="LD30995P"/>
    <property type="match status" value="1"/>
</dbReference>
<dbReference type="PANTHER" id="PTHR12994">
    <property type="entry name" value="SECERNIN"/>
    <property type="match status" value="1"/>
</dbReference>
<dbReference type="GO" id="GO:0006508">
    <property type="term" value="P:proteolysis"/>
    <property type="evidence" value="ECO:0007669"/>
    <property type="project" value="UniProtKB-KW"/>
</dbReference>
<comment type="similarity">
    <text evidence="1">Belongs to the peptidase C69 family.</text>
</comment>
<dbReference type="PATRIC" id="fig|1703775.3.peg.1016"/>
<comment type="catalytic activity">
    <reaction evidence="1">
        <text>an L-aminoacyl-L-amino acid + H2O = 2 an L-alpha-amino acid</text>
        <dbReference type="Rhea" id="RHEA:48940"/>
        <dbReference type="ChEBI" id="CHEBI:15377"/>
        <dbReference type="ChEBI" id="CHEBI:59869"/>
        <dbReference type="ChEBI" id="CHEBI:77460"/>
    </reaction>
</comment>
<dbReference type="GO" id="GO:0016805">
    <property type="term" value="F:dipeptidase activity"/>
    <property type="evidence" value="ECO:0007669"/>
    <property type="project" value="UniProtKB-KW"/>
</dbReference>
<sequence>MSVICLCFCVLMSGVQVQACTSLLVTKEASADGSVMITYTCDAEFHPHLEYTPAADHQPGDSLEITDWHGNVLGKVKQVPHTYAVVELMNQYQLVIGETTFDGREELRNPDGLLHYWDLMQLALQRAKTAREAIEVMTDLVAEFGYRSGGESFSIGDTKEAWIMEMIGPGEGGQGAIWVALKIPDGYISCHANKARIGEFPLDDPKNCLYSENVISFAVEKGYYDTASGEPFRFCEAYCPSTPKNQRYADARVWSIFRRAAPSKDFSPDYHRAVEGAEPYPLWIRPDEELSVADVFALMRDHYEGTDYDMTQGMDAGPYGCPYRWRPMTWMVDSIEYVWERPISTQQTAFSFVSQSRSWLPNPIGGVFWCGVDDTYTTCYIPLYCGIHTIPTPFTVGSLRKFSWESAWWVFNFVANYANLKYSYMLPEIQAVQSELEGNFLKMQPWVENTAVDLSTFYPELLTRYLTDYSVTQAEKVVTRWRELGEHLITKYNDGYVKDEKGEPQEKGYPEAWLRKIVESRPDQFRLPVKEEHVPDSRLVD</sequence>
<evidence type="ECO:0000256" key="2">
    <source>
        <dbReference type="SAM" id="SignalP"/>
    </source>
</evidence>
<feature type="chain" id="PRO_5006640108" description="Dipeptidase" evidence="2">
    <location>
        <begin position="20"/>
        <end position="541"/>
    </location>
</feature>
<keyword evidence="1" id="KW-0224">Dipeptidase</keyword>
<dbReference type="Proteomes" id="UP000051861">
    <property type="component" value="Unassembled WGS sequence"/>
</dbReference>
<dbReference type="Pfam" id="PF03577">
    <property type="entry name" value="Peptidase_C69"/>
    <property type="match status" value="1"/>
</dbReference>
<dbReference type="AlphaFoldDB" id="A0A0S7XIF3"/>
<evidence type="ECO:0000313" key="4">
    <source>
        <dbReference type="Proteomes" id="UP000051861"/>
    </source>
</evidence>
<dbReference type="GO" id="GO:0070004">
    <property type="term" value="F:cysteine-type exopeptidase activity"/>
    <property type="evidence" value="ECO:0007669"/>
    <property type="project" value="InterPro"/>
</dbReference>
<evidence type="ECO:0000313" key="3">
    <source>
        <dbReference type="EMBL" id="KPJ62258.1"/>
    </source>
</evidence>
<dbReference type="EC" id="3.4.-.-" evidence="1"/>
<reference evidence="3 4" key="1">
    <citation type="journal article" date="2015" name="Microbiome">
        <title>Genomic resolution of linkages in carbon, nitrogen, and sulfur cycling among widespread estuary sediment bacteria.</title>
        <authorList>
            <person name="Baker B.J."/>
            <person name="Lazar C.S."/>
            <person name="Teske A.P."/>
            <person name="Dick G.J."/>
        </authorList>
    </citation>
    <scope>NUCLEOTIDE SEQUENCE [LARGE SCALE GENOMIC DNA]</scope>
    <source>
        <strain evidence="3">DG_54_3</strain>
    </source>
</reference>
<keyword evidence="1" id="KW-0645">Protease</keyword>
<comment type="caution">
    <text evidence="3">The sequence shown here is derived from an EMBL/GenBank/DDBJ whole genome shotgun (WGS) entry which is preliminary data.</text>
</comment>
<dbReference type="Gene3D" id="3.60.60.10">
    <property type="entry name" value="Penicillin V Acylase, Chain A"/>
    <property type="match status" value="1"/>
</dbReference>
<proteinExistence type="inferred from homology"/>
<protein>
    <recommendedName>
        <fullName evidence="1">Dipeptidase</fullName>
        <ecNumber evidence="1">3.4.-.-</ecNumber>
    </recommendedName>
</protein>
<name>A0A0S7XIF3_UNCSA</name>
<feature type="signal peptide" evidence="2">
    <location>
        <begin position="1"/>
        <end position="19"/>
    </location>
</feature>
<evidence type="ECO:0000256" key="1">
    <source>
        <dbReference type="RuleBase" id="RU364089"/>
    </source>
</evidence>
<dbReference type="InterPro" id="IPR005322">
    <property type="entry name" value="Peptidase_C69"/>
</dbReference>